<dbReference type="Proteomes" id="UP000275076">
    <property type="component" value="Unassembled WGS sequence"/>
</dbReference>
<dbReference type="GO" id="GO:0016491">
    <property type="term" value="F:oxidoreductase activity"/>
    <property type="evidence" value="ECO:0007669"/>
    <property type="project" value="InterPro"/>
</dbReference>
<keyword evidence="5" id="KW-1185">Reference proteome</keyword>
<keyword evidence="2" id="KW-0057">Aromatic amino acid biosynthesis</keyword>
<evidence type="ECO:0000256" key="1">
    <source>
        <dbReference type="ARBA" id="ARBA00022605"/>
    </source>
</evidence>
<dbReference type="Pfam" id="PF26558">
    <property type="entry name" value="DHQS_2nd"/>
    <property type="match status" value="1"/>
</dbReference>
<dbReference type="InterPro" id="IPR056179">
    <property type="entry name" value="DHQS_C"/>
</dbReference>
<keyword evidence="1" id="KW-0028">Amino-acid biosynthesis</keyword>
<dbReference type="PANTHER" id="PTHR33563">
    <property type="match status" value="1"/>
</dbReference>
<organism evidence="4 5">
    <name type="scientific">Salibacterium salarium</name>
    <dbReference type="NCBI Taxonomy" id="284579"/>
    <lineage>
        <taxon>Bacteria</taxon>
        <taxon>Bacillati</taxon>
        <taxon>Bacillota</taxon>
        <taxon>Bacilli</taxon>
        <taxon>Bacillales</taxon>
        <taxon>Bacillaceae</taxon>
    </lineage>
</organism>
<name>A0A3R9P4A1_9BACI</name>
<dbReference type="AlphaFoldDB" id="A0A3R9P4A1"/>
<evidence type="ECO:0000313" key="5">
    <source>
        <dbReference type="Proteomes" id="UP000275076"/>
    </source>
</evidence>
<sequence>MEKNIKKAFTYGTVEKITHIGKGTRVCIDCADILTPTEGVFVGNTGSGYVLVLSENRSTNAYPPRSFRINAGGLHQYLFQAGQTRYLEELRGGDSLFVYDGVNEKEIPIGRVKMEKRDLVRVEIQGENKNISVTVQFADSVSFLQDNGNALSVKELQEGDCICCFSDEPGRHLGEKIEEEISEY</sequence>
<protein>
    <submittedName>
        <fullName evidence="4">3-dehydroquinate synthase</fullName>
    </submittedName>
</protein>
<dbReference type="GO" id="GO:0003856">
    <property type="term" value="F:3-dehydroquinate synthase activity"/>
    <property type="evidence" value="ECO:0007669"/>
    <property type="project" value="InterPro"/>
</dbReference>
<evidence type="ECO:0000256" key="2">
    <source>
        <dbReference type="ARBA" id="ARBA00023141"/>
    </source>
</evidence>
<gene>
    <name evidence="4" type="ORF">D7Z54_15100</name>
</gene>
<evidence type="ECO:0000259" key="3">
    <source>
        <dbReference type="Pfam" id="PF26558"/>
    </source>
</evidence>
<feature type="domain" description="3-dehydroquinate synthase C-terminal" evidence="3">
    <location>
        <begin position="13"/>
        <end position="183"/>
    </location>
</feature>
<dbReference type="OrthoDB" id="2043123at2"/>
<dbReference type="RefSeq" id="WP_125556694.1">
    <property type="nucleotide sequence ID" value="NZ_RBVX01000014.1"/>
</dbReference>
<dbReference type="PANTHER" id="PTHR33563:SF1">
    <property type="entry name" value="3-DEHYDROQUINATE SYNTHASE"/>
    <property type="match status" value="1"/>
</dbReference>
<proteinExistence type="predicted"/>
<comment type="caution">
    <text evidence="4">The sequence shown here is derived from an EMBL/GenBank/DDBJ whole genome shotgun (WGS) entry which is preliminary data.</text>
</comment>
<dbReference type="EMBL" id="RBVX01000014">
    <property type="protein sequence ID" value="RSL32480.1"/>
    <property type="molecule type" value="Genomic_DNA"/>
</dbReference>
<dbReference type="InterPro" id="IPR002812">
    <property type="entry name" value="DHQS"/>
</dbReference>
<evidence type="ECO:0000313" key="4">
    <source>
        <dbReference type="EMBL" id="RSL32480.1"/>
    </source>
</evidence>
<accession>A0A3R9P4A1</accession>
<dbReference type="GO" id="GO:0009073">
    <property type="term" value="P:aromatic amino acid family biosynthetic process"/>
    <property type="evidence" value="ECO:0007669"/>
    <property type="project" value="UniProtKB-KW"/>
</dbReference>
<dbReference type="GO" id="GO:0008652">
    <property type="term" value="P:amino acid biosynthetic process"/>
    <property type="evidence" value="ECO:0007669"/>
    <property type="project" value="UniProtKB-KW"/>
</dbReference>
<reference evidence="4 5" key="1">
    <citation type="submission" date="2018-10" db="EMBL/GenBank/DDBJ databases">
        <title>Draft genome sequence of Bacillus salarius IM0101, isolated from a hypersaline soil in Inner Mongolia, China.</title>
        <authorList>
            <person name="Yamprayoonswat W."/>
            <person name="Boonvisut S."/>
            <person name="Jumpathong W."/>
            <person name="Sittihan S."/>
            <person name="Ruangsuj P."/>
            <person name="Wanthongcharoen S."/>
            <person name="Thongpramul N."/>
            <person name="Pimmason S."/>
            <person name="Yu B."/>
            <person name="Yasawong M."/>
        </authorList>
    </citation>
    <scope>NUCLEOTIDE SEQUENCE [LARGE SCALE GENOMIC DNA]</scope>
    <source>
        <strain evidence="4 5">IM0101</strain>
    </source>
</reference>